<accession>A0AAN9R0V6</accession>
<comment type="caution">
    <text evidence="1">The sequence shown here is derived from an EMBL/GenBank/DDBJ whole genome shotgun (WGS) entry which is preliminary data.</text>
</comment>
<name>A0AAN9R0V6_PHACN</name>
<organism evidence="1 2">
    <name type="scientific">Phaseolus coccineus</name>
    <name type="common">Scarlet runner bean</name>
    <name type="synonym">Phaseolus multiflorus</name>
    <dbReference type="NCBI Taxonomy" id="3886"/>
    <lineage>
        <taxon>Eukaryota</taxon>
        <taxon>Viridiplantae</taxon>
        <taxon>Streptophyta</taxon>
        <taxon>Embryophyta</taxon>
        <taxon>Tracheophyta</taxon>
        <taxon>Spermatophyta</taxon>
        <taxon>Magnoliopsida</taxon>
        <taxon>eudicotyledons</taxon>
        <taxon>Gunneridae</taxon>
        <taxon>Pentapetalae</taxon>
        <taxon>rosids</taxon>
        <taxon>fabids</taxon>
        <taxon>Fabales</taxon>
        <taxon>Fabaceae</taxon>
        <taxon>Papilionoideae</taxon>
        <taxon>50 kb inversion clade</taxon>
        <taxon>NPAAA clade</taxon>
        <taxon>indigoferoid/millettioid clade</taxon>
        <taxon>Phaseoleae</taxon>
        <taxon>Phaseolus</taxon>
    </lineage>
</organism>
<dbReference type="Proteomes" id="UP001374584">
    <property type="component" value="Unassembled WGS sequence"/>
</dbReference>
<evidence type="ECO:0000313" key="1">
    <source>
        <dbReference type="EMBL" id="KAK7354169.1"/>
    </source>
</evidence>
<evidence type="ECO:0000313" key="2">
    <source>
        <dbReference type="Proteomes" id="UP001374584"/>
    </source>
</evidence>
<protein>
    <submittedName>
        <fullName evidence="1">Uncharacterized protein</fullName>
    </submittedName>
</protein>
<sequence>MAFFRPISKLDTLIRLSFQFECCINLYRQFWNKGWISQAFLVDGLYCVSSVCSVRSGGFEIAWYAEAIACENCWRSSSTL</sequence>
<gene>
    <name evidence="1" type="ORF">VNO80_19627</name>
</gene>
<reference evidence="1 2" key="1">
    <citation type="submission" date="2024-01" db="EMBL/GenBank/DDBJ databases">
        <title>The genomes of 5 underutilized Papilionoideae crops provide insights into root nodulation and disease resistanc.</title>
        <authorList>
            <person name="Jiang F."/>
        </authorList>
    </citation>
    <scope>NUCLEOTIDE SEQUENCE [LARGE SCALE GENOMIC DNA]</scope>
    <source>
        <strain evidence="1">JINMINGXINNONG_FW02</strain>
        <tissue evidence="1">Leaves</tissue>
    </source>
</reference>
<keyword evidence="2" id="KW-1185">Reference proteome</keyword>
<dbReference type="EMBL" id="JAYMYR010000007">
    <property type="protein sequence ID" value="KAK7354169.1"/>
    <property type="molecule type" value="Genomic_DNA"/>
</dbReference>
<proteinExistence type="predicted"/>
<dbReference type="AlphaFoldDB" id="A0AAN9R0V6"/>